<feature type="transmembrane region" description="Helical" evidence="10">
    <location>
        <begin position="153"/>
        <end position="178"/>
    </location>
</feature>
<dbReference type="EMBL" id="CAXITT010000070">
    <property type="protein sequence ID" value="CAL1530508.1"/>
    <property type="molecule type" value="Genomic_DNA"/>
</dbReference>
<evidence type="ECO:0000256" key="3">
    <source>
        <dbReference type="ARBA" id="ARBA00022692"/>
    </source>
</evidence>
<evidence type="ECO:0000256" key="7">
    <source>
        <dbReference type="ARBA" id="ARBA00023170"/>
    </source>
</evidence>
<dbReference type="GO" id="GO:0007187">
    <property type="term" value="P:G protein-coupled receptor signaling pathway, coupled to cyclic nucleotide second messenger"/>
    <property type="evidence" value="ECO:0007669"/>
    <property type="project" value="TreeGrafter"/>
</dbReference>
<dbReference type="PROSITE" id="PS50262">
    <property type="entry name" value="G_PROTEIN_RECEP_F1_2"/>
    <property type="match status" value="1"/>
</dbReference>
<dbReference type="Pfam" id="PF00001">
    <property type="entry name" value="7tm_1"/>
    <property type="match status" value="1"/>
</dbReference>
<evidence type="ECO:0000256" key="2">
    <source>
        <dbReference type="ARBA" id="ARBA00022475"/>
    </source>
</evidence>
<dbReference type="AlphaFoldDB" id="A0AAV2HA25"/>
<feature type="transmembrane region" description="Helical" evidence="10">
    <location>
        <begin position="35"/>
        <end position="61"/>
    </location>
</feature>
<evidence type="ECO:0000256" key="6">
    <source>
        <dbReference type="ARBA" id="ARBA00023136"/>
    </source>
</evidence>
<evidence type="ECO:0000313" key="13">
    <source>
        <dbReference type="Proteomes" id="UP001497497"/>
    </source>
</evidence>
<feature type="transmembrane region" description="Helical" evidence="10">
    <location>
        <begin position="198"/>
        <end position="220"/>
    </location>
</feature>
<keyword evidence="8 9" id="KW-0807">Transducer</keyword>
<dbReference type="GO" id="GO:0030425">
    <property type="term" value="C:dendrite"/>
    <property type="evidence" value="ECO:0007669"/>
    <property type="project" value="TreeGrafter"/>
</dbReference>
<dbReference type="InterPro" id="IPR017452">
    <property type="entry name" value="GPCR_Rhodpsn_7TM"/>
</dbReference>
<keyword evidence="4 10" id="KW-1133">Transmembrane helix</keyword>
<comment type="similarity">
    <text evidence="9">Belongs to the G-protein coupled receptor 1 family.</text>
</comment>
<dbReference type="InterPro" id="IPR000276">
    <property type="entry name" value="GPCR_Rhodpsn"/>
</dbReference>
<keyword evidence="13" id="KW-1185">Reference proteome</keyword>
<feature type="transmembrane region" description="Helical" evidence="10">
    <location>
        <begin position="68"/>
        <end position="92"/>
    </location>
</feature>
<proteinExistence type="inferred from homology"/>
<evidence type="ECO:0000256" key="10">
    <source>
        <dbReference type="SAM" id="Phobius"/>
    </source>
</evidence>
<evidence type="ECO:0000259" key="11">
    <source>
        <dbReference type="PROSITE" id="PS50262"/>
    </source>
</evidence>
<dbReference type="GO" id="GO:0030594">
    <property type="term" value="F:neurotransmitter receptor activity"/>
    <property type="evidence" value="ECO:0007669"/>
    <property type="project" value="TreeGrafter"/>
</dbReference>
<dbReference type="CDD" id="cd00637">
    <property type="entry name" value="7tm_classA_rhodopsin-like"/>
    <property type="match status" value="1"/>
</dbReference>
<dbReference type="GO" id="GO:0045202">
    <property type="term" value="C:synapse"/>
    <property type="evidence" value="ECO:0007669"/>
    <property type="project" value="GOC"/>
</dbReference>
<gene>
    <name evidence="12" type="ORF">GSLYS_00004633001</name>
</gene>
<name>A0AAV2HA25_LYMST</name>
<dbReference type="SUPFAM" id="SSF81321">
    <property type="entry name" value="Family A G protein-coupled receptor-like"/>
    <property type="match status" value="1"/>
</dbReference>
<feature type="transmembrane region" description="Helical" evidence="10">
    <location>
        <begin position="252"/>
        <end position="275"/>
    </location>
</feature>
<dbReference type="PROSITE" id="PS00237">
    <property type="entry name" value="G_PROTEIN_RECEP_F1_1"/>
    <property type="match status" value="1"/>
</dbReference>
<dbReference type="PANTHER" id="PTHR24247:SF202">
    <property type="entry name" value="5-HYDROXYTRYPTAMINE RECEPTOR 1"/>
    <property type="match status" value="1"/>
</dbReference>
<comment type="caution">
    <text evidence="12">The sequence shown here is derived from an EMBL/GenBank/DDBJ whole genome shotgun (WGS) entry which is preliminary data.</text>
</comment>
<dbReference type="GO" id="GO:0004993">
    <property type="term" value="F:G protein-coupled serotonin receptor activity"/>
    <property type="evidence" value="ECO:0007669"/>
    <property type="project" value="TreeGrafter"/>
</dbReference>
<keyword evidence="7 9" id="KW-0675">Receptor</keyword>
<accession>A0AAV2HA25</accession>
<feature type="non-terminal residue" evidence="12">
    <location>
        <position position="281"/>
    </location>
</feature>
<evidence type="ECO:0000256" key="8">
    <source>
        <dbReference type="ARBA" id="ARBA00023224"/>
    </source>
</evidence>
<keyword evidence="6 10" id="KW-0472">Membrane</keyword>
<dbReference type="PRINTS" id="PR00237">
    <property type="entry name" value="GPCRRHODOPSN"/>
</dbReference>
<dbReference type="GO" id="GO:0005886">
    <property type="term" value="C:plasma membrane"/>
    <property type="evidence" value="ECO:0007669"/>
    <property type="project" value="UniProtKB-SubCell"/>
</dbReference>
<organism evidence="12 13">
    <name type="scientific">Lymnaea stagnalis</name>
    <name type="common">Great pond snail</name>
    <name type="synonym">Helix stagnalis</name>
    <dbReference type="NCBI Taxonomy" id="6523"/>
    <lineage>
        <taxon>Eukaryota</taxon>
        <taxon>Metazoa</taxon>
        <taxon>Spiralia</taxon>
        <taxon>Lophotrochozoa</taxon>
        <taxon>Mollusca</taxon>
        <taxon>Gastropoda</taxon>
        <taxon>Heterobranchia</taxon>
        <taxon>Euthyneura</taxon>
        <taxon>Panpulmonata</taxon>
        <taxon>Hygrophila</taxon>
        <taxon>Lymnaeoidea</taxon>
        <taxon>Lymnaeidae</taxon>
        <taxon>Lymnaea</taxon>
    </lineage>
</organism>
<feature type="transmembrane region" description="Helical" evidence="10">
    <location>
        <begin position="112"/>
        <end position="132"/>
    </location>
</feature>
<dbReference type="GO" id="GO:0007268">
    <property type="term" value="P:chemical synaptic transmission"/>
    <property type="evidence" value="ECO:0007669"/>
    <property type="project" value="TreeGrafter"/>
</dbReference>
<evidence type="ECO:0000256" key="4">
    <source>
        <dbReference type="ARBA" id="ARBA00022989"/>
    </source>
</evidence>
<keyword evidence="2" id="KW-1003">Cell membrane</keyword>
<evidence type="ECO:0000256" key="5">
    <source>
        <dbReference type="ARBA" id="ARBA00023040"/>
    </source>
</evidence>
<dbReference type="PANTHER" id="PTHR24247">
    <property type="entry name" value="5-HYDROXYTRYPTAMINE RECEPTOR"/>
    <property type="match status" value="1"/>
</dbReference>
<dbReference type="Proteomes" id="UP001497497">
    <property type="component" value="Unassembled WGS sequence"/>
</dbReference>
<protein>
    <recommendedName>
        <fullName evidence="11">G-protein coupled receptors family 1 profile domain-containing protein</fullName>
    </recommendedName>
</protein>
<reference evidence="12 13" key="1">
    <citation type="submission" date="2024-04" db="EMBL/GenBank/DDBJ databases">
        <authorList>
            <consortium name="Genoscope - CEA"/>
            <person name="William W."/>
        </authorList>
    </citation>
    <scope>NUCLEOTIDE SEQUENCE [LARGE SCALE GENOMIC DNA]</scope>
</reference>
<sequence>MFEIFYIDLFQNDESLYNTSLNVGDERDLIISRYVFFYVCLAFIPINLFTNVLCIGAVLLYPRFHRAFNYLLLGLALSDFILGIYCMPLYVISYMPSPASEVFLNRFVCASWLSAMGMSGGGTLYSILFISVDRFIAVIRPWQYPRIMAKDRTLLAVVSLWIYISLVTLAGMFVWNTYASDATPVNLGCNFKVYIPKYVINIASFVTVFVTSSLSLLLYVDIIVKINRQQAIFQSNISRYTTRQIRSFESRVNSVMIATALTVFFVIMWLPYFLLVPFKNA</sequence>
<evidence type="ECO:0000313" key="12">
    <source>
        <dbReference type="EMBL" id="CAL1530508.1"/>
    </source>
</evidence>
<feature type="domain" description="G-protein coupled receptors family 1 profile" evidence="11">
    <location>
        <begin position="50"/>
        <end position="281"/>
    </location>
</feature>
<dbReference type="Gene3D" id="1.20.1070.10">
    <property type="entry name" value="Rhodopsin 7-helix transmembrane proteins"/>
    <property type="match status" value="1"/>
</dbReference>
<keyword evidence="5 9" id="KW-0297">G-protein coupled receptor</keyword>
<comment type="subcellular location">
    <subcellularLocation>
        <location evidence="1">Cell membrane</location>
        <topology evidence="1">Multi-pass membrane protein</topology>
    </subcellularLocation>
</comment>
<keyword evidence="3 9" id="KW-0812">Transmembrane</keyword>
<evidence type="ECO:0000256" key="9">
    <source>
        <dbReference type="RuleBase" id="RU000688"/>
    </source>
</evidence>
<evidence type="ECO:0000256" key="1">
    <source>
        <dbReference type="ARBA" id="ARBA00004651"/>
    </source>
</evidence>